<accession>A0ABM7SL81</accession>
<evidence type="ECO:0000313" key="1">
    <source>
        <dbReference type="EMBL" id="BCZ18908.1"/>
    </source>
</evidence>
<evidence type="ECO:0000313" key="2">
    <source>
        <dbReference type="Proteomes" id="UP000826146"/>
    </source>
</evidence>
<keyword evidence="2" id="KW-1185">Reference proteome</keyword>
<reference evidence="1 2" key="1">
    <citation type="submission" date="2021-07" db="EMBL/GenBank/DDBJ databases">
        <title>Novel Helicobacter sp. Isolated from a cat.</title>
        <authorList>
            <person name="Rimbara E."/>
            <person name="Suzuki M."/>
        </authorList>
    </citation>
    <scope>NUCLEOTIDE SEQUENCE [LARGE SCALE GENOMIC DNA]</scope>
    <source>
        <strain evidence="2">NHP19-012</strain>
    </source>
</reference>
<proteinExistence type="predicted"/>
<dbReference type="RefSeq" id="WP_221272341.1">
    <property type="nucleotide sequence ID" value="NZ_AP024819.1"/>
</dbReference>
<gene>
    <name evidence="1" type="ORF">NHP190012_05500</name>
</gene>
<protein>
    <submittedName>
        <fullName evidence="1">Uncharacterized protein</fullName>
    </submittedName>
</protein>
<name>A0ABM7SL81_9HELI</name>
<dbReference type="EMBL" id="AP024819">
    <property type="protein sequence ID" value="BCZ18908.1"/>
    <property type="molecule type" value="Genomic_DNA"/>
</dbReference>
<organism evidence="1 2">
    <name type="scientific">Helicobacter gastrofelis</name>
    <dbReference type="NCBI Taxonomy" id="2849642"/>
    <lineage>
        <taxon>Bacteria</taxon>
        <taxon>Pseudomonadati</taxon>
        <taxon>Campylobacterota</taxon>
        <taxon>Epsilonproteobacteria</taxon>
        <taxon>Campylobacterales</taxon>
        <taxon>Helicobacteraceae</taxon>
        <taxon>Helicobacter</taxon>
    </lineage>
</organism>
<dbReference type="Proteomes" id="UP000826146">
    <property type="component" value="Chromosome"/>
</dbReference>
<sequence>MIAVNAKLGELKLYPQKVYKAVSALKQQRLIFAEVKTKLAKIDEQAKADYGELQKKYEGYLSPNEVQAQ</sequence>